<dbReference type="OrthoDB" id="7059309at2"/>
<keyword evidence="6 8" id="KW-1133">Transmembrane helix</keyword>
<dbReference type="SUPFAM" id="SSF81653">
    <property type="entry name" value="Calcium ATPase, transduction domain A"/>
    <property type="match status" value="1"/>
</dbReference>
<gene>
    <name evidence="10" type="primary">cadA</name>
    <name evidence="10" type="ORF">EWH70_12260</name>
</gene>
<dbReference type="PANTHER" id="PTHR48085:SF5">
    <property type="entry name" value="CADMIUM_ZINC-TRANSPORTING ATPASE HMA4-RELATED"/>
    <property type="match status" value="1"/>
</dbReference>
<feature type="transmembrane region" description="Helical" evidence="8">
    <location>
        <begin position="572"/>
        <end position="599"/>
    </location>
</feature>
<dbReference type="InterPro" id="IPR023298">
    <property type="entry name" value="ATPase_P-typ_TM_dom_sf"/>
</dbReference>
<dbReference type="InterPro" id="IPR027256">
    <property type="entry name" value="P-typ_ATPase_IB"/>
</dbReference>
<keyword evidence="3 8" id="KW-0812">Transmembrane</keyword>
<protein>
    <submittedName>
        <fullName evidence="10">Cadmium-translocating P-type ATPase</fullName>
        <ecNumber evidence="10">3.6.3.3</ecNumber>
    </submittedName>
</protein>
<dbReference type="InterPro" id="IPR023214">
    <property type="entry name" value="HAD_sf"/>
</dbReference>
<dbReference type="EC" id="3.6.3.3" evidence="10"/>
<dbReference type="CDD" id="cd02079">
    <property type="entry name" value="P-type_ATPase_HM"/>
    <property type="match status" value="1"/>
</dbReference>
<dbReference type="PRINTS" id="PR00119">
    <property type="entry name" value="CATATPASE"/>
</dbReference>
<dbReference type="InterPro" id="IPR001757">
    <property type="entry name" value="P_typ_ATPase"/>
</dbReference>
<keyword evidence="8" id="KW-0547">Nucleotide-binding</keyword>
<accession>A0A4Q7JAG5</accession>
<feature type="transmembrane region" description="Helical" evidence="8">
    <location>
        <begin position="79"/>
        <end position="106"/>
    </location>
</feature>
<dbReference type="NCBIfam" id="TIGR01494">
    <property type="entry name" value="ATPase_P-type"/>
    <property type="match status" value="1"/>
</dbReference>
<reference evidence="10 11" key="1">
    <citation type="submission" date="2019-02" db="EMBL/GenBank/DDBJ databases">
        <title>Draft genome sequence of Amycolatopsis sp. 8-3EHSu isolated from roots of Suaeda maritima.</title>
        <authorList>
            <person name="Duangmal K."/>
            <person name="Chantavorakit T."/>
        </authorList>
    </citation>
    <scope>NUCLEOTIDE SEQUENCE [LARGE SCALE GENOMIC DNA]</scope>
    <source>
        <strain evidence="10 11">8-3EHSu</strain>
    </source>
</reference>
<feature type="transmembrane region" description="Helical" evidence="8">
    <location>
        <begin position="30"/>
        <end position="59"/>
    </location>
</feature>
<evidence type="ECO:0000256" key="5">
    <source>
        <dbReference type="ARBA" id="ARBA00022967"/>
    </source>
</evidence>
<evidence type="ECO:0000313" key="10">
    <source>
        <dbReference type="EMBL" id="RZQ63912.1"/>
    </source>
</evidence>
<name>A0A4Q7JAG5_9PSEU</name>
<evidence type="ECO:0000256" key="2">
    <source>
        <dbReference type="ARBA" id="ARBA00006024"/>
    </source>
</evidence>
<dbReference type="Proteomes" id="UP000292003">
    <property type="component" value="Unassembled WGS sequence"/>
</dbReference>
<dbReference type="SUPFAM" id="SSF81665">
    <property type="entry name" value="Calcium ATPase, transmembrane domain M"/>
    <property type="match status" value="1"/>
</dbReference>
<dbReference type="SUPFAM" id="SSF56784">
    <property type="entry name" value="HAD-like"/>
    <property type="match status" value="1"/>
</dbReference>
<evidence type="ECO:0000313" key="11">
    <source>
        <dbReference type="Proteomes" id="UP000292003"/>
    </source>
</evidence>
<dbReference type="Pfam" id="PF00122">
    <property type="entry name" value="E1-E2_ATPase"/>
    <property type="match status" value="1"/>
</dbReference>
<dbReference type="InterPro" id="IPR051014">
    <property type="entry name" value="Cation_Transport_ATPase_IB"/>
</dbReference>
<dbReference type="NCBIfam" id="TIGR01525">
    <property type="entry name" value="ATPase-IB_hvy"/>
    <property type="match status" value="1"/>
</dbReference>
<dbReference type="SFLD" id="SFLDF00027">
    <property type="entry name" value="p-type_atpase"/>
    <property type="match status" value="1"/>
</dbReference>
<evidence type="ECO:0000256" key="1">
    <source>
        <dbReference type="ARBA" id="ARBA00004651"/>
    </source>
</evidence>
<feature type="transmembrane region" description="Helical" evidence="8">
    <location>
        <begin position="247"/>
        <end position="265"/>
    </location>
</feature>
<evidence type="ECO:0000256" key="3">
    <source>
        <dbReference type="ARBA" id="ARBA00022692"/>
    </source>
</evidence>
<dbReference type="GO" id="GO:0005886">
    <property type="term" value="C:plasma membrane"/>
    <property type="evidence" value="ECO:0007669"/>
    <property type="project" value="UniProtKB-SubCell"/>
</dbReference>
<comment type="subcellular location">
    <subcellularLocation>
        <location evidence="1">Cell membrane</location>
        <topology evidence="1">Multi-pass membrane protein</topology>
    </subcellularLocation>
</comment>
<dbReference type="Gene3D" id="3.40.50.1000">
    <property type="entry name" value="HAD superfamily/HAD-like"/>
    <property type="match status" value="1"/>
</dbReference>
<organism evidence="10 11">
    <name type="scientific">Amycolatopsis suaedae</name>
    <dbReference type="NCBI Taxonomy" id="2510978"/>
    <lineage>
        <taxon>Bacteria</taxon>
        <taxon>Bacillati</taxon>
        <taxon>Actinomycetota</taxon>
        <taxon>Actinomycetes</taxon>
        <taxon>Pseudonocardiales</taxon>
        <taxon>Pseudonocardiaceae</taxon>
        <taxon>Amycolatopsis</taxon>
    </lineage>
</organism>
<dbReference type="InterPro" id="IPR059000">
    <property type="entry name" value="ATPase_P-type_domA"/>
</dbReference>
<dbReference type="AlphaFoldDB" id="A0A4Q7JAG5"/>
<evidence type="ECO:0000256" key="4">
    <source>
        <dbReference type="ARBA" id="ARBA00022723"/>
    </source>
</evidence>
<dbReference type="NCBIfam" id="TIGR01512">
    <property type="entry name" value="ATPase-IB2_Cd"/>
    <property type="match status" value="1"/>
</dbReference>
<evidence type="ECO:0000256" key="6">
    <source>
        <dbReference type="ARBA" id="ARBA00022989"/>
    </source>
</evidence>
<dbReference type="EMBL" id="SFCC01000005">
    <property type="protein sequence ID" value="RZQ63912.1"/>
    <property type="molecule type" value="Genomic_DNA"/>
</dbReference>
<dbReference type="GO" id="GO:0016887">
    <property type="term" value="F:ATP hydrolysis activity"/>
    <property type="evidence" value="ECO:0007669"/>
    <property type="project" value="InterPro"/>
</dbReference>
<keyword evidence="5" id="KW-1278">Translocase</keyword>
<dbReference type="Pfam" id="PF00702">
    <property type="entry name" value="Hydrolase"/>
    <property type="match status" value="1"/>
</dbReference>
<keyword evidence="8" id="KW-1003">Cell membrane</keyword>
<dbReference type="GO" id="GO:0015086">
    <property type="term" value="F:cadmium ion transmembrane transporter activity"/>
    <property type="evidence" value="ECO:0007669"/>
    <property type="project" value="TreeGrafter"/>
</dbReference>
<dbReference type="GO" id="GO:0046872">
    <property type="term" value="F:metal ion binding"/>
    <property type="evidence" value="ECO:0007669"/>
    <property type="project" value="UniProtKB-KW"/>
</dbReference>
<comment type="caution">
    <text evidence="10">The sequence shown here is derived from an EMBL/GenBank/DDBJ whole genome shotgun (WGS) entry which is preliminary data.</text>
</comment>
<dbReference type="InterPro" id="IPR023299">
    <property type="entry name" value="ATPase_P-typ_cyto_dom_N"/>
</dbReference>
<comment type="similarity">
    <text evidence="2 8">Belongs to the cation transport ATPase (P-type) (TC 3.A.3) family. Type IB subfamily.</text>
</comment>
<sequence length="621" mass="62911">MADECCGPAEARPEPPAGPRRLWQVRELRLAALAAVLLGAGLLFSVTALELASAVAGAASFVPGAVRGLLRGRVGVGTLMTIAAIGAVALGQFVEAAMLGVLFSVAEGLEHYAVTRARRGLRALLGLVPPVASVLRDGGEVRLAPEDLVVGDLLVLRPGERAATDGVIRTGHTNLDLSAITGESVPVEAGPGTTVHAGAINGGGAVEVEVTALAADSSLARIVHIVEEAQERKGSGQRLADRIARPLVPGIMVLAALVAGLGALFGDPLLWLERALVVLVAASPCALAISIPLTVVAAVGAASRHGALIKGGAALEELGRIGVVALDKTGTLTRNSPRVVDVLTAGAGSAEVLAVAAALEARSEHPLARAILDAADEVPVADDVTAVPGHGLRGSQDGRPLRLGKPGWIEPGPLAGEVGKLQAAGATVALVERDGVLLGAIAVRDELRDEAPEVVGRLRELDIDTVMLTGDNARTATALAAGAGITTVHAGLLPEDKAALVTGLTGRSAMVGDGVNDAPALATADVGIAMGAMGTDVAIETADVALMGEDLRHLPQVLVHARRARRIMLQNVGLSLAIIAVLVPLAGFGVLGLAAVVFVHELAEVLVILNAIRAARIAWPT</sequence>
<dbReference type="PANTHER" id="PTHR48085">
    <property type="entry name" value="CADMIUM/ZINC-TRANSPORTING ATPASE HMA2-RELATED"/>
    <property type="match status" value="1"/>
</dbReference>
<dbReference type="InterPro" id="IPR036412">
    <property type="entry name" value="HAD-like_sf"/>
</dbReference>
<evidence type="ECO:0000259" key="9">
    <source>
        <dbReference type="Pfam" id="PF00122"/>
    </source>
</evidence>
<keyword evidence="4 8" id="KW-0479">Metal-binding</keyword>
<dbReference type="InterPro" id="IPR018303">
    <property type="entry name" value="ATPase_P-typ_P_site"/>
</dbReference>
<feature type="domain" description="P-type ATPase A" evidence="9">
    <location>
        <begin position="127"/>
        <end position="227"/>
    </location>
</feature>
<dbReference type="GO" id="GO:0019829">
    <property type="term" value="F:ATPase-coupled monoatomic cation transmembrane transporter activity"/>
    <property type="evidence" value="ECO:0007669"/>
    <property type="project" value="InterPro"/>
</dbReference>
<dbReference type="InterPro" id="IPR008250">
    <property type="entry name" value="ATPase_P-typ_transduc_dom_A_sf"/>
</dbReference>
<evidence type="ECO:0000256" key="8">
    <source>
        <dbReference type="RuleBase" id="RU362081"/>
    </source>
</evidence>
<dbReference type="Gene3D" id="2.70.150.10">
    <property type="entry name" value="Calcium-transporting ATPase, cytoplasmic transduction domain A"/>
    <property type="match status" value="1"/>
</dbReference>
<dbReference type="GO" id="GO:0005524">
    <property type="term" value="F:ATP binding"/>
    <property type="evidence" value="ECO:0007669"/>
    <property type="project" value="UniProtKB-UniRule"/>
</dbReference>
<keyword evidence="10" id="KW-0378">Hydrolase</keyword>
<dbReference type="InterPro" id="IPR044492">
    <property type="entry name" value="P_typ_ATPase_HD_dom"/>
</dbReference>
<dbReference type="PRINTS" id="PR00941">
    <property type="entry name" value="CDATPASE"/>
</dbReference>
<dbReference type="PROSITE" id="PS00154">
    <property type="entry name" value="ATPASE_E1_E2"/>
    <property type="match status" value="1"/>
</dbReference>
<dbReference type="SFLD" id="SFLDS00003">
    <property type="entry name" value="Haloacid_Dehalogenase"/>
    <property type="match status" value="1"/>
</dbReference>
<evidence type="ECO:0000256" key="7">
    <source>
        <dbReference type="ARBA" id="ARBA00023136"/>
    </source>
</evidence>
<keyword evidence="7 8" id="KW-0472">Membrane</keyword>
<keyword evidence="11" id="KW-1185">Reference proteome</keyword>
<dbReference type="Gene3D" id="3.40.1110.10">
    <property type="entry name" value="Calcium-transporting ATPase, cytoplasmic domain N"/>
    <property type="match status" value="1"/>
</dbReference>
<keyword evidence="8" id="KW-0067">ATP-binding</keyword>
<dbReference type="SFLD" id="SFLDG00002">
    <property type="entry name" value="C1.7:_P-type_atpase_like"/>
    <property type="match status" value="1"/>
</dbReference>
<dbReference type="RefSeq" id="WP_130475437.1">
    <property type="nucleotide sequence ID" value="NZ_SFCC01000005.1"/>
</dbReference>
<feature type="transmembrane region" description="Helical" evidence="8">
    <location>
        <begin position="277"/>
        <end position="302"/>
    </location>
</feature>
<proteinExistence type="inferred from homology"/>